<dbReference type="InterPro" id="IPR050295">
    <property type="entry name" value="Plant_2OG-oxidoreductases"/>
</dbReference>
<gene>
    <name evidence="5" type="ORF">C2845_PM03G23950</name>
</gene>
<dbReference type="GO" id="GO:0016491">
    <property type="term" value="F:oxidoreductase activity"/>
    <property type="evidence" value="ECO:0007669"/>
    <property type="project" value="UniProtKB-KW"/>
</dbReference>
<dbReference type="AlphaFoldDB" id="A0A3L6T9Y6"/>
<dbReference type="SUPFAM" id="SSF51197">
    <property type="entry name" value="Clavaminate synthase-like"/>
    <property type="match status" value="1"/>
</dbReference>
<dbReference type="OrthoDB" id="691487at2759"/>
<dbReference type="EMBL" id="PQIB02000002">
    <property type="protein sequence ID" value="RLN35111.1"/>
    <property type="molecule type" value="Genomic_DNA"/>
</dbReference>
<dbReference type="InterPro" id="IPR026992">
    <property type="entry name" value="DIOX_N"/>
</dbReference>
<dbReference type="Pfam" id="PF14226">
    <property type="entry name" value="DIOX_N"/>
    <property type="match status" value="1"/>
</dbReference>
<dbReference type="PANTHER" id="PTHR47991">
    <property type="entry name" value="OXOGLUTARATE/IRON-DEPENDENT DIOXYGENASE"/>
    <property type="match status" value="1"/>
</dbReference>
<evidence type="ECO:0000256" key="2">
    <source>
        <dbReference type="ARBA" id="ARBA00023002"/>
    </source>
</evidence>
<dbReference type="Gene3D" id="2.60.120.330">
    <property type="entry name" value="B-lactam Antibiotic, Isopenicillin N Synthase, Chain"/>
    <property type="match status" value="1"/>
</dbReference>
<keyword evidence="2" id="KW-0560">Oxidoreductase</keyword>
<keyword evidence="6" id="KW-1185">Reference proteome</keyword>
<reference evidence="6" key="1">
    <citation type="journal article" date="2019" name="Nat. Commun.">
        <title>The genome of broomcorn millet.</title>
        <authorList>
            <person name="Zou C."/>
            <person name="Miki D."/>
            <person name="Li D."/>
            <person name="Tang Q."/>
            <person name="Xiao L."/>
            <person name="Rajput S."/>
            <person name="Deng P."/>
            <person name="Jia W."/>
            <person name="Huang R."/>
            <person name="Zhang M."/>
            <person name="Sun Y."/>
            <person name="Hu J."/>
            <person name="Fu X."/>
            <person name="Schnable P.S."/>
            <person name="Li F."/>
            <person name="Zhang H."/>
            <person name="Feng B."/>
            <person name="Zhu X."/>
            <person name="Liu R."/>
            <person name="Schnable J.C."/>
            <person name="Zhu J.-K."/>
            <person name="Zhang H."/>
        </authorList>
    </citation>
    <scope>NUCLEOTIDE SEQUENCE [LARGE SCALE GENOMIC DNA]</scope>
</reference>
<evidence type="ECO:0000256" key="1">
    <source>
        <dbReference type="ARBA" id="ARBA00022723"/>
    </source>
</evidence>
<dbReference type="InterPro" id="IPR027443">
    <property type="entry name" value="IPNS-like_sf"/>
</dbReference>
<comment type="caution">
    <text evidence="5">The sequence shown here is derived from an EMBL/GenBank/DDBJ whole genome shotgun (WGS) entry which is preliminary data.</text>
</comment>
<dbReference type="Proteomes" id="UP000275267">
    <property type="component" value="Unassembled WGS sequence"/>
</dbReference>
<dbReference type="STRING" id="4540.A0A3L6T9Y6"/>
<evidence type="ECO:0000259" key="4">
    <source>
        <dbReference type="Pfam" id="PF14226"/>
    </source>
</evidence>
<evidence type="ECO:0000256" key="3">
    <source>
        <dbReference type="ARBA" id="ARBA00023004"/>
    </source>
</evidence>
<protein>
    <recommendedName>
        <fullName evidence="4">Non-haem dioxygenase N-terminal domain-containing protein</fullName>
    </recommendedName>
</protein>
<feature type="domain" description="Non-haem dioxygenase N-terminal" evidence="4">
    <location>
        <begin position="47"/>
        <end position="155"/>
    </location>
</feature>
<name>A0A3L6T9Y6_PANMI</name>
<evidence type="ECO:0000313" key="5">
    <source>
        <dbReference type="EMBL" id="RLN35111.1"/>
    </source>
</evidence>
<sequence length="230" mass="25236">MVHEAQRKLVQKVAAAAAGLGAPPAKYVLREEDRPTDGVVATELEFPTADLRRLADPGDAEEASKLRSALRSWGLFAVSGHGIPGALLDDLLAASREFFYLPSDEKLRHSNVVKVGSGGERFQPEGYGVDRVDTDEQVLDWCDRLYLQVEPAGERRLQFLPARPPSLQALLHEFTARSGERVARPLLAAMGRALGFREGVFADRLGGERAATYARFTYYPPCPRRTSSTG</sequence>
<keyword evidence="3" id="KW-0408">Iron</keyword>
<organism evidence="5 6">
    <name type="scientific">Panicum miliaceum</name>
    <name type="common">Proso millet</name>
    <name type="synonym">Broomcorn millet</name>
    <dbReference type="NCBI Taxonomy" id="4540"/>
    <lineage>
        <taxon>Eukaryota</taxon>
        <taxon>Viridiplantae</taxon>
        <taxon>Streptophyta</taxon>
        <taxon>Embryophyta</taxon>
        <taxon>Tracheophyta</taxon>
        <taxon>Spermatophyta</taxon>
        <taxon>Magnoliopsida</taxon>
        <taxon>Liliopsida</taxon>
        <taxon>Poales</taxon>
        <taxon>Poaceae</taxon>
        <taxon>PACMAD clade</taxon>
        <taxon>Panicoideae</taxon>
        <taxon>Panicodae</taxon>
        <taxon>Paniceae</taxon>
        <taxon>Panicinae</taxon>
        <taxon>Panicum</taxon>
        <taxon>Panicum sect. Panicum</taxon>
    </lineage>
</organism>
<keyword evidence="1" id="KW-0479">Metal-binding</keyword>
<accession>A0A3L6T9Y6</accession>
<proteinExistence type="predicted"/>
<evidence type="ECO:0000313" key="6">
    <source>
        <dbReference type="Proteomes" id="UP000275267"/>
    </source>
</evidence>
<dbReference type="GO" id="GO:0046872">
    <property type="term" value="F:metal ion binding"/>
    <property type="evidence" value="ECO:0007669"/>
    <property type="project" value="UniProtKB-KW"/>
</dbReference>